<evidence type="ECO:0000313" key="3">
    <source>
        <dbReference type="Proteomes" id="UP001224775"/>
    </source>
</evidence>
<organism evidence="1">
    <name type="scientific">Skeletonema marinoi</name>
    <dbReference type="NCBI Taxonomy" id="267567"/>
    <lineage>
        <taxon>Eukaryota</taxon>
        <taxon>Sar</taxon>
        <taxon>Stramenopiles</taxon>
        <taxon>Ochrophyta</taxon>
        <taxon>Bacillariophyta</taxon>
        <taxon>Coscinodiscophyceae</taxon>
        <taxon>Thalassiosirophycidae</taxon>
        <taxon>Thalassiosirales</taxon>
        <taxon>Skeletonemataceae</taxon>
        <taxon>Skeletonema</taxon>
        <taxon>Skeletonema marinoi-dohrnii complex</taxon>
    </lineage>
</organism>
<dbReference type="EMBL" id="HBGZ01017535">
    <property type="protein sequence ID" value="CAD9607532.1"/>
    <property type="molecule type" value="Transcribed_RNA"/>
</dbReference>
<gene>
    <name evidence="2" type="ORF">QTG54_004958</name>
    <name evidence="1" type="ORF">SMAR0320_LOCUS12581</name>
</gene>
<reference evidence="2" key="2">
    <citation type="submission" date="2023-06" db="EMBL/GenBank/DDBJ databases">
        <title>Survivors Of The Sea: Transcriptome response of Skeletonema marinoi to long-term dormancy.</title>
        <authorList>
            <person name="Pinder M.I.M."/>
            <person name="Kourtchenko O."/>
            <person name="Robertson E.K."/>
            <person name="Larsson T."/>
            <person name="Maumus F."/>
            <person name="Osuna-Cruz C.M."/>
            <person name="Vancaester E."/>
            <person name="Stenow R."/>
            <person name="Vandepoele K."/>
            <person name="Ploug H."/>
            <person name="Bruchert V."/>
            <person name="Godhe A."/>
            <person name="Topel M."/>
        </authorList>
    </citation>
    <scope>NUCLEOTIDE SEQUENCE</scope>
    <source>
        <strain evidence="2">R05AC</strain>
    </source>
</reference>
<evidence type="ECO:0000313" key="1">
    <source>
        <dbReference type="EMBL" id="CAD9607532.1"/>
    </source>
</evidence>
<reference evidence="1" key="1">
    <citation type="submission" date="2021-01" db="EMBL/GenBank/DDBJ databases">
        <authorList>
            <person name="Corre E."/>
            <person name="Pelletier E."/>
            <person name="Niang G."/>
            <person name="Scheremetjew M."/>
            <person name="Finn R."/>
            <person name="Kale V."/>
            <person name="Holt S."/>
            <person name="Cochrane G."/>
            <person name="Meng A."/>
            <person name="Brown T."/>
            <person name="Cohen L."/>
        </authorList>
    </citation>
    <scope>NUCLEOTIDE SEQUENCE</scope>
    <source>
        <strain evidence="1">SM1012Den-03</strain>
    </source>
</reference>
<dbReference type="AlphaFoldDB" id="A0A7S2LIT2"/>
<dbReference type="EMBL" id="JATAAI010000007">
    <property type="protein sequence ID" value="KAK1744425.1"/>
    <property type="molecule type" value="Genomic_DNA"/>
</dbReference>
<evidence type="ECO:0000313" key="2">
    <source>
        <dbReference type="EMBL" id="KAK1744425.1"/>
    </source>
</evidence>
<accession>A0A7S2LIT2</accession>
<sequence length="156" mass="18408">MPSPENTNPMHVKLSMKRERGRGAKQLTKEELNRRAVRFSTSQTRIMTYDAEIYSRRNLVWYEAADLRQFKQNRMVDASRIKNKEYSENGEKICWWGLERFIVPSVRSKTMRAREQVKQVVLCKQEKACQDRQLKKSSDWAAESAQARAAYYSSHL</sequence>
<proteinExistence type="predicted"/>
<protein>
    <submittedName>
        <fullName evidence="1">Uncharacterized protein</fullName>
    </submittedName>
</protein>
<dbReference type="Proteomes" id="UP001224775">
    <property type="component" value="Unassembled WGS sequence"/>
</dbReference>
<keyword evidence="3" id="KW-1185">Reference proteome</keyword>
<name>A0A7S2LIT2_9STRA</name>